<evidence type="ECO:0000256" key="4">
    <source>
        <dbReference type="ARBA" id="ARBA00022840"/>
    </source>
</evidence>
<accession>G9WUU2</accession>
<dbReference type="GO" id="GO:0006427">
    <property type="term" value="P:histidyl-tRNA aminoacylation"/>
    <property type="evidence" value="ECO:0007669"/>
    <property type="project" value="UniProtKB-UniRule"/>
</dbReference>
<dbReference type="GO" id="GO:0005737">
    <property type="term" value="C:cytoplasm"/>
    <property type="evidence" value="ECO:0007669"/>
    <property type="project" value="UniProtKB-UniRule"/>
</dbReference>
<dbReference type="SUPFAM" id="SSF55681">
    <property type="entry name" value="Class II aaRS and biotin synthetases"/>
    <property type="match status" value="1"/>
</dbReference>
<dbReference type="Pfam" id="PF13393">
    <property type="entry name" value="tRNA-synt_His"/>
    <property type="match status" value="1"/>
</dbReference>
<feature type="binding site" evidence="8">
    <location>
        <position position="163"/>
    </location>
    <ligand>
        <name>L-histidine</name>
        <dbReference type="ChEBI" id="CHEBI:57595"/>
    </ligand>
</feature>
<evidence type="ECO:0000256" key="1">
    <source>
        <dbReference type="ARBA" id="ARBA00008226"/>
    </source>
</evidence>
<protein>
    <recommendedName>
        <fullName evidence="2 7">Histidine--tRNA ligase</fullName>
        <ecNumber evidence="2 7">6.1.1.21</ecNumber>
    </recommendedName>
</protein>
<dbReference type="GO" id="GO:0016740">
    <property type="term" value="F:transferase activity"/>
    <property type="evidence" value="ECO:0007669"/>
    <property type="project" value="UniProtKB-ARBA"/>
</dbReference>
<organism evidence="10 11">
    <name type="scientific">Oribacterium asaccharolyticum ACB7</name>
    <dbReference type="NCBI Taxonomy" id="796944"/>
    <lineage>
        <taxon>Bacteria</taxon>
        <taxon>Bacillati</taxon>
        <taxon>Bacillota</taxon>
        <taxon>Clostridia</taxon>
        <taxon>Lachnospirales</taxon>
        <taxon>Lachnospiraceae</taxon>
        <taxon>Oribacterium</taxon>
    </lineage>
</organism>
<comment type="catalytic activity">
    <reaction evidence="6">
        <text>tRNA(His) + L-histidine + ATP = L-histidyl-tRNA(His) + AMP + diphosphate + H(+)</text>
        <dbReference type="Rhea" id="RHEA:17313"/>
        <dbReference type="Rhea" id="RHEA-COMP:9665"/>
        <dbReference type="Rhea" id="RHEA-COMP:9689"/>
        <dbReference type="ChEBI" id="CHEBI:15378"/>
        <dbReference type="ChEBI" id="CHEBI:30616"/>
        <dbReference type="ChEBI" id="CHEBI:33019"/>
        <dbReference type="ChEBI" id="CHEBI:57595"/>
        <dbReference type="ChEBI" id="CHEBI:78442"/>
        <dbReference type="ChEBI" id="CHEBI:78527"/>
        <dbReference type="ChEBI" id="CHEBI:456215"/>
        <dbReference type="EC" id="6.1.1.21"/>
    </reaction>
</comment>
<dbReference type="CDD" id="cd00773">
    <property type="entry name" value="HisRS-like_core"/>
    <property type="match status" value="1"/>
</dbReference>
<evidence type="ECO:0000256" key="2">
    <source>
        <dbReference type="ARBA" id="ARBA00012815"/>
    </source>
</evidence>
<keyword evidence="4" id="KW-0067">ATP-binding</keyword>
<feature type="domain" description="Aminoacyl-transfer RNA synthetases class-II family profile" evidence="9">
    <location>
        <begin position="30"/>
        <end position="373"/>
    </location>
</feature>
<evidence type="ECO:0000256" key="7">
    <source>
        <dbReference type="NCBIfam" id="TIGR00442"/>
    </source>
</evidence>
<evidence type="ECO:0000313" key="11">
    <source>
        <dbReference type="Proteomes" id="UP000003527"/>
    </source>
</evidence>
<name>G9WUU2_9FIRM</name>
<dbReference type="EC" id="6.1.1.21" evidence="2 7"/>
<dbReference type="InterPro" id="IPR045864">
    <property type="entry name" value="aa-tRNA-synth_II/BPL/LPL"/>
</dbReference>
<feature type="binding site" evidence="8">
    <location>
        <position position="167"/>
    </location>
    <ligand>
        <name>L-histidine</name>
        <dbReference type="ChEBI" id="CHEBI:57595"/>
    </ligand>
</feature>
<dbReference type="InterPro" id="IPR015807">
    <property type="entry name" value="His-tRNA-ligase"/>
</dbReference>
<comment type="caution">
    <text evidence="10">The sequence shown here is derived from an EMBL/GenBank/DDBJ whole genome shotgun (WGS) entry which is preliminary data.</text>
</comment>
<feature type="binding site" evidence="8">
    <location>
        <begin position="320"/>
        <end position="321"/>
    </location>
    <ligand>
        <name>L-histidine</name>
        <dbReference type="ChEBI" id="CHEBI:57595"/>
    </ligand>
</feature>
<feature type="binding site" evidence="8">
    <location>
        <position position="316"/>
    </location>
    <ligand>
        <name>L-histidine</name>
        <dbReference type="ChEBI" id="CHEBI:57595"/>
    </ligand>
</feature>
<gene>
    <name evidence="10" type="ORF">HMPREF9624_00676</name>
</gene>
<dbReference type="InterPro" id="IPR006195">
    <property type="entry name" value="aa-tRNA-synth_II"/>
</dbReference>
<dbReference type="PIRSF" id="PIRSF001549">
    <property type="entry name" value="His-tRNA_synth"/>
    <property type="match status" value="1"/>
</dbReference>
<dbReference type="PANTHER" id="PTHR11476:SF7">
    <property type="entry name" value="HISTIDINE--TRNA LIGASE"/>
    <property type="match status" value="1"/>
</dbReference>
<dbReference type="Proteomes" id="UP000003527">
    <property type="component" value="Unassembled WGS sequence"/>
</dbReference>
<keyword evidence="11" id="KW-1185">Reference proteome</keyword>
<comment type="similarity">
    <text evidence="1">Belongs to the class-II aminoacyl-tRNA synthetase family.</text>
</comment>
<dbReference type="Gene3D" id="3.30.930.10">
    <property type="entry name" value="Bira Bifunctional Protein, Domain 2"/>
    <property type="match status" value="1"/>
</dbReference>
<evidence type="ECO:0000259" key="9">
    <source>
        <dbReference type="PROSITE" id="PS50862"/>
    </source>
</evidence>
<reference evidence="10 11" key="1">
    <citation type="submission" date="2011-08" db="EMBL/GenBank/DDBJ databases">
        <title>The Genome Sequence of Oribacterium sp. ACB7.</title>
        <authorList>
            <consortium name="The Broad Institute Genome Sequencing Platform"/>
            <person name="Earl A."/>
            <person name="Ward D."/>
            <person name="Feldgarden M."/>
            <person name="Gevers D."/>
            <person name="Sizova M."/>
            <person name="Hazen A."/>
            <person name="Epstein S."/>
            <person name="Young S.K."/>
            <person name="Zeng Q."/>
            <person name="Gargeya S."/>
            <person name="Fitzgerald M."/>
            <person name="Haas B."/>
            <person name="Abouelleil A."/>
            <person name="Alvarado L."/>
            <person name="Arachchi H.M."/>
            <person name="Berlin A."/>
            <person name="Brown A."/>
            <person name="Chapman S.B."/>
            <person name="Chen Z."/>
            <person name="Dunbar C."/>
            <person name="Freedman E."/>
            <person name="Gearin G."/>
            <person name="Gellesch M."/>
            <person name="Goldberg J."/>
            <person name="Griggs A."/>
            <person name="Gujja S."/>
            <person name="Heiman D."/>
            <person name="Howarth C."/>
            <person name="Larson L."/>
            <person name="Lui A."/>
            <person name="MacDonald P.J.P."/>
            <person name="Montmayeur A."/>
            <person name="Murphy C."/>
            <person name="Neiman D."/>
            <person name="Pearson M."/>
            <person name="Priest M."/>
            <person name="Roberts A."/>
            <person name="Saif S."/>
            <person name="Shea T."/>
            <person name="Shenoy N."/>
            <person name="Sisk P."/>
            <person name="Stolte C."/>
            <person name="Sykes S."/>
            <person name="Wortman J."/>
            <person name="Nusbaum C."/>
            <person name="Birren B."/>
        </authorList>
    </citation>
    <scope>NUCLEOTIDE SEQUENCE [LARGE SCALE GENOMIC DNA]</scope>
    <source>
        <strain evidence="10 11">ACB7</strain>
    </source>
</reference>
<dbReference type="PANTHER" id="PTHR11476">
    <property type="entry name" value="HISTIDYL-TRNA SYNTHETASE"/>
    <property type="match status" value="1"/>
</dbReference>
<evidence type="ECO:0000313" key="10">
    <source>
        <dbReference type="EMBL" id="EHL11343.1"/>
    </source>
</evidence>
<feature type="binding site" evidence="8">
    <location>
        <position position="149"/>
    </location>
    <ligand>
        <name>L-histidine</name>
        <dbReference type="ChEBI" id="CHEBI:57595"/>
    </ligand>
</feature>
<evidence type="ECO:0000256" key="5">
    <source>
        <dbReference type="ARBA" id="ARBA00022917"/>
    </source>
</evidence>
<dbReference type="GO" id="GO:0140096">
    <property type="term" value="F:catalytic activity, acting on a protein"/>
    <property type="evidence" value="ECO:0007669"/>
    <property type="project" value="UniProtKB-ARBA"/>
</dbReference>
<sequence length="444" mass="50366">MFLDEMLWLYAWYWVSDIGKVKRGSMALKKKAVTGMKDILPREMAVRQRVLSTIRKVYGGFGFTEIETPIVEHLSNLLSKQGGDNEKLIFKVEKRGEKLKEALEKGDFENLSDSGLRYDLTLPLSRFYAENQGNLPSPFKALQIGPVFRADRPQKGRFREFWQCDIDIFGDASYLSEIDLLLAMGTVLQEIGFGEKYPFYIVLNDRAILKAMQSYAGFPEADFSEISIVLDKEDKIGREGVREELLSLSYTEEQISRYEDCLNLVKGDKEDILKLQEKLGAHLDEEVGKNLYQIMKMVEESGKGAIPLRFDPTLVRGMGYYTGPIFEVRSTLFSGSIGGGGRYDKMVGKFIGVDTPAVGFSIGFERIIGILLEGEEEEQSEGKIAYLVEKRVSEEKLSACLSEVMQRRAKGETVLLTQMNKNKKFQKEKLSAEGYKEFVEIYGD</sequence>
<dbReference type="PROSITE" id="PS50862">
    <property type="entry name" value="AA_TRNA_LIGASE_II"/>
    <property type="match status" value="1"/>
</dbReference>
<dbReference type="GO" id="GO:0005524">
    <property type="term" value="F:ATP binding"/>
    <property type="evidence" value="ECO:0007669"/>
    <property type="project" value="UniProtKB-KW"/>
</dbReference>
<dbReference type="InterPro" id="IPR041715">
    <property type="entry name" value="HisRS-like_core"/>
</dbReference>
<dbReference type="NCBIfam" id="TIGR00442">
    <property type="entry name" value="hisS"/>
    <property type="match status" value="1"/>
</dbReference>
<dbReference type="GO" id="GO:0004821">
    <property type="term" value="F:histidine-tRNA ligase activity"/>
    <property type="evidence" value="ECO:0007669"/>
    <property type="project" value="UniProtKB-UniRule"/>
</dbReference>
<evidence type="ECO:0000256" key="3">
    <source>
        <dbReference type="ARBA" id="ARBA00022741"/>
    </source>
</evidence>
<dbReference type="RefSeq" id="WP_009536546.1">
    <property type="nucleotide sequence ID" value="NZ_JH414504.1"/>
</dbReference>
<dbReference type="HOGENOM" id="CLU_025113_3_0_9"/>
<feature type="binding site" evidence="8">
    <location>
        <begin position="119"/>
        <end position="121"/>
    </location>
    <ligand>
        <name>L-histidine</name>
        <dbReference type="ChEBI" id="CHEBI:57595"/>
    </ligand>
</feature>
<dbReference type="PATRIC" id="fig|796944.3.peg.1392"/>
<evidence type="ECO:0000256" key="8">
    <source>
        <dbReference type="PIRSR" id="PIRSR001549-1"/>
    </source>
</evidence>
<dbReference type="InterPro" id="IPR004516">
    <property type="entry name" value="HisRS/HisZ"/>
</dbReference>
<dbReference type="AlphaFoldDB" id="G9WUU2"/>
<dbReference type="EMBL" id="AFZD01000017">
    <property type="protein sequence ID" value="EHL11343.1"/>
    <property type="molecule type" value="Genomic_DNA"/>
</dbReference>
<keyword evidence="5" id="KW-0648">Protein biosynthesis</keyword>
<proteinExistence type="inferred from homology"/>
<keyword evidence="3" id="KW-0547">Nucleotide-binding</keyword>
<evidence type="ECO:0000256" key="6">
    <source>
        <dbReference type="ARBA" id="ARBA00047639"/>
    </source>
</evidence>